<dbReference type="InterPro" id="IPR002933">
    <property type="entry name" value="Peptidase_M20"/>
</dbReference>
<evidence type="ECO:0000313" key="11">
    <source>
        <dbReference type="EMBL" id="EYF08658.1"/>
    </source>
</evidence>
<comment type="caution">
    <text evidence="11">The sequence shown here is derived from an EMBL/GenBank/DDBJ whole genome shotgun (WGS) entry which is preliminary data.</text>
</comment>
<dbReference type="NCBIfam" id="TIGR01892">
    <property type="entry name" value="AcOrn-deacetyl"/>
    <property type="match status" value="1"/>
</dbReference>
<dbReference type="NCBIfam" id="NF005710">
    <property type="entry name" value="PRK07522.1"/>
    <property type="match status" value="1"/>
</dbReference>
<dbReference type="GO" id="GO:0008777">
    <property type="term" value="F:acetylornithine deacetylase activity"/>
    <property type="evidence" value="ECO:0007669"/>
    <property type="project" value="TreeGrafter"/>
</dbReference>
<evidence type="ECO:0000256" key="8">
    <source>
        <dbReference type="ARBA" id="ARBA00022833"/>
    </source>
</evidence>
<dbReference type="GO" id="GO:0046872">
    <property type="term" value="F:metal ion binding"/>
    <property type="evidence" value="ECO:0007669"/>
    <property type="project" value="UniProtKB-KW"/>
</dbReference>
<keyword evidence="3" id="KW-0963">Cytoplasm</keyword>
<keyword evidence="4" id="KW-0055">Arginine biosynthesis</keyword>
<evidence type="ECO:0000313" key="12">
    <source>
        <dbReference type="Proteomes" id="UP000019678"/>
    </source>
</evidence>
<evidence type="ECO:0000256" key="3">
    <source>
        <dbReference type="ARBA" id="ARBA00022490"/>
    </source>
</evidence>
<dbReference type="PROSITE" id="PS00759">
    <property type="entry name" value="ARGE_DAPE_CPG2_2"/>
    <property type="match status" value="1"/>
</dbReference>
<protein>
    <submittedName>
        <fullName evidence="11">Acetylornithine deacetylase</fullName>
    </submittedName>
</protein>
<dbReference type="eggNOG" id="COG0624">
    <property type="taxonomic scope" value="Bacteria"/>
</dbReference>
<dbReference type="Pfam" id="PF01546">
    <property type="entry name" value="Peptidase_M20"/>
    <property type="match status" value="1"/>
</dbReference>
<dbReference type="SUPFAM" id="SSF55031">
    <property type="entry name" value="Bacterial exopeptidase dimerisation domain"/>
    <property type="match status" value="1"/>
</dbReference>
<evidence type="ECO:0000256" key="1">
    <source>
        <dbReference type="ARBA" id="ARBA00001947"/>
    </source>
</evidence>
<dbReference type="Proteomes" id="UP000019678">
    <property type="component" value="Unassembled WGS sequence"/>
</dbReference>
<dbReference type="GO" id="GO:0006526">
    <property type="term" value="P:L-arginine biosynthetic process"/>
    <property type="evidence" value="ECO:0007669"/>
    <property type="project" value="UniProtKB-KW"/>
</dbReference>
<evidence type="ECO:0000256" key="6">
    <source>
        <dbReference type="ARBA" id="ARBA00022723"/>
    </source>
</evidence>
<accession>A0A017THB4</accession>
<evidence type="ECO:0000256" key="7">
    <source>
        <dbReference type="ARBA" id="ARBA00022801"/>
    </source>
</evidence>
<dbReference type="AlphaFoldDB" id="A0A017THB4"/>
<keyword evidence="9" id="KW-0170">Cobalt</keyword>
<organism evidence="11 12">
    <name type="scientific">Chondromyces apiculatus DSM 436</name>
    <dbReference type="NCBI Taxonomy" id="1192034"/>
    <lineage>
        <taxon>Bacteria</taxon>
        <taxon>Pseudomonadati</taxon>
        <taxon>Myxococcota</taxon>
        <taxon>Polyangia</taxon>
        <taxon>Polyangiales</taxon>
        <taxon>Polyangiaceae</taxon>
        <taxon>Chondromyces</taxon>
    </lineage>
</organism>
<dbReference type="InterPro" id="IPR036264">
    <property type="entry name" value="Bact_exopeptidase_dim_dom"/>
</dbReference>
<dbReference type="SUPFAM" id="SSF53187">
    <property type="entry name" value="Zn-dependent exopeptidases"/>
    <property type="match status" value="1"/>
</dbReference>
<name>A0A017THB4_9BACT</name>
<dbReference type="OrthoDB" id="5486471at2"/>
<dbReference type="PANTHER" id="PTHR43808">
    <property type="entry name" value="ACETYLORNITHINE DEACETYLASE"/>
    <property type="match status" value="1"/>
</dbReference>
<dbReference type="STRING" id="1192034.CAP_2518"/>
<gene>
    <name evidence="11" type="ORF">CAP_2518</name>
</gene>
<evidence type="ECO:0000256" key="2">
    <source>
        <dbReference type="ARBA" id="ARBA00005691"/>
    </source>
</evidence>
<keyword evidence="6" id="KW-0479">Metal-binding</keyword>
<evidence type="ECO:0000256" key="5">
    <source>
        <dbReference type="ARBA" id="ARBA00022605"/>
    </source>
</evidence>
<reference evidence="11 12" key="1">
    <citation type="submission" date="2013-05" db="EMBL/GenBank/DDBJ databases">
        <title>Genome assembly of Chondromyces apiculatus DSM 436.</title>
        <authorList>
            <person name="Sharma G."/>
            <person name="Khatri I."/>
            <person name="Kaur C."/>
            <person name="Mayilraj S."/>
            <person name="Subramanian S."/>
        </authorList>
    </citation>
    <scope>NUCLEOTIDE SEQUENCE [LARGE SCALE GENOMIC DNA]</scope>
    <source>
        <strain evidence="11 12">DSM 436</strain>
    </source>
</reference>
<keyword evidence="5" id="KW-0028">Amino-acid biosynthesis</keyword>
<dbReference type="InterPro" id="IPR001261">
    <property type="entry name" value="ArgE/DapE_CS"/>
</dbReference>
<dbReference type="Pfam" id="PF07687">
    <property type="entry name" value="M20_dimer"/>
    <property type="match status" value="1"/>
</dbReference>
<evidence type="ECO:0000259" key="10">
    <source>
        <dbReference type="Pfam" id="PF07687"/>
    </source>
</evidence>
<comment type="cofactor">
    <cofactor evidence="1">
        <name>Zn(2+)</name>
        <dbReference type="ChEBI" id="CHEBI:29105"/>
    </cofactor>
</comment>
<dbReference type="EMBL" id="ASRX01000002">
    <property type="protein sequence ID" value="EYF08658.1"/>
    <property type="molecule type" value="Genomic_DNA"/>
</dbReference>
<feature type="domain" description="Peptidase M20 dimerisation" evidence="10">
    <location>
        <begin position="167"/>
        <end position="279"/>
    </location>
</feature>
<dbReference type="InterPro" id="IPR011650">
    <property type="entry name" value="Peptidase_M20_dimer"/>
</dbReference>
<dbReference type="RefSeq" id="WP_044234809.1">
    <property type="nucleotide sequence ID" value="NZ_ASRX01000002.1"/>
</dbReference>
<comment type="similarity">
    <text evidence="2">Belongs to the peptidase M20A family. ArgE subfamily.</text>
</comment>
<keyword evidence="7" id="KW-0378">Hydrolase</keyword>
<evidence type="ECO:0000256" key="9">
    <source>
        <dbReference type="ARBA" id="ARBA00023285"/>
    </source>
</evidence>
<dbReference type="Gene3D" id="3.30.70.360">
    <property type="match status" value="1"/>
</dbReference>
<evidence type="ECO:0000256" key="4">
    <source>
        <dbReference type="ARBA" id="ARBA00022571"/>
    </source>
</evidence>
<dbReference type="CDD" id="cd03894">
    <property type="entry name" value="M20_ArgE"/>
    <property type="match status" value="1"/>
</dbReference>
<keyword evidence="8" id="KW-0862">Zinc</keyword>
<dbReference type="InterPro" id="IPR050072">
    <property type="entry name" value="Peptidase_M20A"/>
</dbReference>
<sequence>MTPRSLLERLVAFPTVSRDSNLPLIDFVEDLLRAHGIAATRVPSDDGTKANLHATIGPEVPDGIVLSGHTDVVPVDGQPWDTDPFTLVEKDGRLHARGAVDMKAFIATALALIPEMKALKRPIHLALSYDEEVGCAGAPRLIREICARVPRPRAVIVGEPTSLRVATAHKGIAVYRTTVTGHEAHSSLTHRGVSAVMTAARLITWLDDRARERLADPQTESGFEPPCTSIHVGKVQGGTAVNIISRHCEFWWDVRTLPGDSAPAIAEALTRYADEALLPDMRRVAPEVAITTEALLGAPGLRHDPDSAATALALALTGARETGRVPFATEAGLFQEAGIPAVVCGPGSIDQAHQPNEYITLDQLHAGEAFLRRLIAVLSG</sequence>
<proteinExistence type="inferred from homology"/>
<keyword evidence="12" id="KW-1185">Reference proteome</keyword>
<dbReference type="Gene3D" id="3.40.630.10">
    <property type="entry name" value="Zn peptidases"/>
    <property type="match status" value="1"/>
</dbReference>
<dbReference type="PANTHER" id="PTHR43808:SF31">
    <property type="entry name" value="N-ACETYL-L-CITRULLINE DEACETYLASE"/>
    <property type="match status" value="1"/>
</dbReference>
<dbReference type="InterPro" id="IPR010169">
    <property type="entry name" value="AcOrn-deacetyl"/>
</dbReference>